<protein>
    <submittedName>
        <fullName evidence="1">HemK family modification methylase</fullName>
    </submittedName>
</protein>
<dbReference type="Gene3D" id="3.40.50.150">
    <property type="entry name" value="Vaccinia Virus protein VP39"/>
    <property type="match status" value="1"/>
</dbReference>
<accession>A0ABM5P038</accession>
<dbReference type="PANTHER" id="PTHR18895:SF74">
    <property type="entry name" value="MTRF1L RELEASE FACTOR GLUTAMINE METHYLTRANSFERASE"/>
    <property type="match status" value="1"/>
</dbReference>
<keyword evidence="2" id="KW-1185">Reference proteome</keyword>
<gene>
    <name evidence="1" type="ORF">OVS_00240</name>
</gene>
<dbReference type="EMBL" id="CP006935">
    <property type="protein sequence ID" value="AHC39795.1"/>
    <property type="molecule type" value="Genomic_DNA"/>
</dbReference>
<dbReference type="PANTHER" id="PTHR18895">
    <property type="entry name" value="HEMK METHYLTRANSFERASE"/>
    <property type="match status" value="1"/>
</dbReference>
<evidence type="ECO:0000313" key="1">
    <source>
        <dbReference type="EMBL" id="AHC39795.1"/>
    </source>
</evidence>
<dbReference type="GO" id="GO:0032259">
    <property type="term" value="P:methylation"/>
    <property type="evidence" value="ECO:0007669"/>
    <property type="project" value="UniProtKB-KW"/>
</dbReference>
<name>A0ABM5P038_9MOLU</name>
<proteinExistence type="predicted"/>
<sequence length="150" mass="17879">MLLELGNKISCSAGVDSSFRACQNILENLSNLKIQGNHKVYLSNWDSFLDKNNNWELITINPPYLSSEEWSEKLQYDPKNSLVAKQQGLAHYRKFLDYLKKNEHWKVIILECSEFHEEYWKNIEETNSNWSLKRYRDYLGKFRIVSIVRK</sequence>
<dbReference type="Proteomes" id="UP000018745">
    <property type="component" value="Chromosome"/>
</dbReference>
<organism evidence="1 2">
    <name type="scientific">Mycoplasma ovis str. Michigan</name>
    <dbReference type="NCBI Taxonomy" id="1415773"/>
    <lineage>
        <taxon>Bacteria</taxon>
        <taxon>Bacillati</taxon>
        <taxon>Mycoplasmatota</taxon>
        <taxon>Mollicutes</taxon>
        <taxon>Mycoplasmataceae</taxon>
        <taxon>Mycoplasma</taxon>
    </lineage>
</organism>
<dbReference type="SUPFAM" id="SSF53335">
    <property type="entry name" value="S-adenosyl-L-methionine-dependent methyltransferases"/>
    <property type="match status" value="1"/>
</dbReference>
<reference evidence="1 2" key="1">
    <citation type="journal article" date="2014" name="Genome Announc.">
        <title>Complete Genome Sequence of Mycoplasma ovis Strain Michigan, a Hemoplasma of Sheep with Two Distinct 16S rRNA Genes.</title>
        <authorList>
            <person name="Deshuillers P.L."/>
            <person name="Santos A.P."/>
            <person name="do Nascimento N.C."/>
            <person name="Hampel J.A."/>
            <person name="Bergin I.L."/>
            <person name="Dyson M.C."/>
            <person name="Messick J.B."/>
        </authorList>
    </citation>
    <scope>NUCLEOTIDE SEQUENCE [LARGE SCALE GENOMIC DNA]</scope>
    <source>
        <strain evidence="1 2">Michigan</strain>
    </source>
</reference>
<dbReference type="GO" id="GO:0008168">
    <property type="term" value="F:methyltransferase activity"/>
    <property type="evidence" value="ECO:0007669"/>
    <property type="project" value="UniProtKB-KW"/>
</dbReference>
<keyword evidence="1" id="KW-0489">Methyltransferase</keyword>
<dbReference type="InterPro" id="IPR029063">
    <property type="entry name" value="SAM-dependent_MTases_sf"/>
</dbReference>
<keyword evidence="1" id="KW-0808">Transferase</keyword>
<dbReference type="InterPro" id="IPR050320">
    <property type="entry name" value="N5-glutamine_MTase"/>
</dbReference>
<evidence type="ECO:0000313" key="2">
    <source>
        <dbReference type="Proteomes" id="UP000018745"/>
    </source>
</evidence>